<evidence type="ECO:0000256" key="6">
    <source>
        <dbReference type="ARBA" id="ARBA00023077"/>
    </source>
</evidence>
<accession>A0A851GDE5</accession>
<dbReference type="GO" id="GO:0009279">
    <property type="term" value="C:cell outer membrane"/>
    <property type="evidence" value="ECO:0007669"/>
    <property type="project" value="UniProtKB-SubCell"/>
</dbReference>
<dbReference type="InterPro" id="IPR012910">
    <property type="entry name" value="Plug_dom"/>
</dbReference>
<keyword evidence="14" id="KW-1185">Reference proteome</keyword>
<evidence type="ECO:0000313" key="14">
    <source>
        <dbReference type="Proteomes" id="UP000557872"/>
    </source>
</evidence>
<evidence type="ECO:0000256" key="10">
    <source>
        <dbReference type="RuleBase" id="RU003357"/>
    </source>
</evidence>
<dbReference type="InterPro" id="IPR036942">
    <property type="entry name" value="Beta-barrel_TonB_sf"/>
</dbReference>
<dbReference type="PROSITE" id="PS52016">
    <property type="entry name" value="TONB_DEPENDENT_REC_3"/>
    <property type="match status" value="1"/>
</dbReference>
<evidence type="ECO:0000256" key="7">
    <source>
        <dbReference type="ARBA" id="ARBA00023136"/>
    </source>
</evidence>
<keyword evidence="13" id="KW-0675">Receptor</keyword>
<dbReference type="EMBL" id="JACBAZ010000002">
    <property type="protein sequence ID" value="NWK55436.1"/>
    <property type="molecule type" value="Genomic_DNA"/>
</dbReference>
<dbReference type="Gene3D" id="2.170.130.10">
    <property type="entry name" value="TonB-dependent receptor, plug domain"/>
    <property type="match status" value="1"/>
</dbReference>
<evidence type="ECO:0000259" key="12">
    <source>
        <dbReference type="Pfam" id="PF07715"/>
    </source>
</evidence>
<evidence type="ECO:0000259" key="11">
    <source>
        <dbReference type="Pfam" id="PF00593"/>
    </source>
</evidence>
<evidence type="ECO:0000256" key="1">
    <source>
        <dbReference type="ARBA" id="ARBA00004571"/>
    </source>
</evidence>
<gene>
    <name evidence="13" type="ORF">HW115_07420</name>
</gene>
<proteinExistence type="inferred from homology"/>
<keyword evidence="4 9" id="KW-0812">Transmembrane</keyword>
<dbReference type="AlphaFoldDB" id="A0A851GDE5"/>
<keyword evidence="7 9" id="KW-0472">Membrane</keyword>
<dbReference type="InterPro" id="IPR000531">
    <property type="entry name" value="Beta-barrel_TonB"/>
</dbReference>
<dbReference type="PANTHER" id="PTHR30069">
    <property type="entry name" value="TONB-DEPENDENT OUTER MEMBRANE RECEPTOR"/>
    <property type="match status" value="1"/>
</dbReference>
<sequence length="680" mass="75119">MIDKSLGLIVGFGVLNVLDAEPMRGQLDPLIMTGRGDWGAWGERDVRLDAQRLRATDGASLLERSPGVAVVRNGAQTGIIQMRGLSGDRVKVLLDGMTISPACPNHMDPPMHYASAGSETELFLTPGVTPVRYGGDSLAGTVRLSRSVPEFAAAGECLISGEVTANYLGSHDGYGAGLEMGVASEQAIFSYRGGWSSANDLRFPGGRVRASGYDSQHNEVDATLRTGNGYLVLDAGQSRTRDAGTPVLPMDMVEADSWHAGLRQVAELEYLKWENRVYVHSIDHLMDNYSIRHEPRMRMEAPSNSRDVGLASSIEMPVGEHVFRAGLDWHRNEFDATQVQVMSGKTRDMFARNRRQRTGVFAEWEQAWSDEWSGLFGLRTDYVETRAGRVESGFGPPPVAADAAAFNAGDREHDDVLLDLAATLGWDQDERTRYELSAGVKNRAPSLLERYLWTPLSASAGRADGRTYLGNPDLDPETSFQVTASVSHREERWEVAFAPFYHQVHDYIEGSPIARLDMAGQPVLQFENLDEAELYGAELAGRYLISEQWELAAQLSYVRGKNKDTGDDLYRIAPLHGLVDLAWHKGDWETHLEMDWAASQNDVSELNDEERSSGYVLLHWRGMYHMKPGTRIEIGVENLFDEAYSPHLAGVNRVAGSDVAVGESIPGAGRFFYANLSWAF</sequence>
<name>A0A851GDE5_9BACT</name>
<comment type="similarity">
    <text evidence="9 10">Belongs to the TonB-dependent receptor family.</text>
</comment>
<dbReference type="Proteomes" id="UP000557872">
    <property type="component" value="Unassembled WGS sequence"/>
</dbReference>
<keyword evidence="2 9" id="KW-0813">Transport</keyword>
<dbReference type="InterPro" id="IPR010917">
    <property type="entry name" value="TonB_rcpt_CS"/>
</dbReference>
<feature type="domain" description="TonB-dependent receptor plug" evidence="12">
    <location>
        <begin position="51"/>
        <end position="141"/>
    </location>
</feature>
<evidence type="ECO:0000313" key="13">
    <source>
        <dbReference type="EMBL" id="NWK55436.1"/>
    </source>
</evidence>
<dbReference type="PANTHER" id="PTHR30069:SF49">
    <property type="entry name" value="OUTER MEMBRANE PROTEIN C"/>
    <property type="match status" value="1"/>
</dbReference>
<dbReference type="GO" id="GO:0015344">
    <property type="term" value="F:siderophore uptake transmembrane transporter activity"/>
    <property type="evidence" value="ECO:0007669"/>
    <property type="project" value="TreeGrafter"/>
</dbReference>
<dbReference type="InterPro" id="IPR039426">
    <property type="entry name" value="TonB-dep_rcpt-like"/>
</dbReference>
<dbReference type="RefSeq" id="WP_178931951.1">
    <property type="nucleotide sequence ID" value="NZ_JACBAZ010000002.1"/>
</dbReference>
<dbReference type="SUPFAM" id="SSF56935">
    <property type="entry name" value="Porins"/>
    <property type="match status" value="1"/>
</dbReference>
<evidence type="ECO:0000256" key="3">
    <source>
        <dbReference type="ARBA" id="ARBA00022452"/>
    </source>
</evidence>
<comment type="caution">
    <text evidence="13">The sequence shown here is derived from an EMBL/GenBank/DDBJ whole genome shotgun (WGS) entry which is preliminary data.</text>
</comment>
<protein>
    <submittedName>
        <fullName evidence="13">TonB-dependent receptor</fullName>
    </submittedName>
</protein>
<dbReference type="PROSITE" id="PS01156">
    <property type="entry name" value="TONB_DEPENDENT_REC_2"/>
    <property type="match status" value="1"/>
</dbReference>
<evidence type="ECO:0000256" key="8">
    <source>
        <dbReference type="ARBA" id="ARBA00023237"/>
    </source>
</evidence>
<dbReference type="InterPro" id="IPR037066">
    <property type="entry name" value="Plug_dom_sf"/>
</dbReference>
<evidence type="ECO:0000256" key="9">
    <source>
        <dbReference type="PROSITE-ProRule" id="PRU01360"/>
    </source>
</evidence>
<evidence type="ECO:0000256" key="4">
    <source>
        <dbReference type="ARBA" id="ARBA00022692"/>
    </source>
</evidence>
<feature type="domain" description="TonB-dependent receptor-like beta-barrel" evidence="11">
    <location>
        <begin position="166"/>
        <end position="639"/>
    </location>
</feature>
<keyword evidence="3 9" id="KW-1134">Transmembrane beta strand</keyword>
<keyword evidence="8 9" id="KW-0998">Cell outer membrane</keyword>
<evidence type="ECO:0000256" key="2">
    <source>
        <dbReference type="ARBA" id="ARBA00022448"/>
    </source>
</evidence>
<dbReference type="Gene3D" id="2.40.170.20">
    <property type="entry name" value="TonB-dependent receptor, beta-barrel domain"/>
    <property type="match status" value="1"/>
</dbReference>
<dbReference type="Pfam" id="PF00593">
    <property type="entry name" value="TonB_dep_Rec_b-barrel"/>
    <property type="match status" value="1"/>
</dbReference>
<keyword evidence="6 10" id="KW-0798">TonB box</keyword>
<dbReference type="Pfam" id="PF07715">
    <property type="entry name" value="Plug"/>
    <property type="match status" value="1"/>
</dbReference>
<keyword evidence="5" id="KW-0732">Signal</keyword>
<organism evidence="13 14">
    <name type="scientific">Oceaniferula marina</name>
    <dbReference type="NCBI Taxonomy" id="2748318"/>
    <lineage>
        <taxon>Bacteria</taxon>
        <taxon>Pseudomonadati</taxon>
        <taxon>Verrucomicrobiota</taxon>
        <taxon>Verrucomicrobiia</taxon>
        <taxon>Verrucomicrobiales</taxon>
        <taxon>Verrucomicrobiaceae</taxon>
        <taxon>Oceaniferula</taxon>
    </lineage>
</organism>
<comment type="subcellular location">
    <subcellularLocation>
        <location evidence="1 9">Cell outer membrane</location>
        <topology evidence="1 9">Multi-pass membrane protein</topology>
    </subcellularLocation>
</comment>
<dbReference type="GO" id="GO:0044718">
    <property type="term" value="P:siderophore transmembrane transport"/>
    <property type="evidence" value="ECO:0007669"/>
    <property type="project" value="TreeGrafter"/>
</dbReference>
<evidence type="ECO:0000256" key="5">
    <source>
        <dbReference type="ARBA" id="ARBA00022729"/>
    </source>
</evidence>
<reference evidence="13 14" key="1">
    <citation type="submission" date="2020-07" db="EMBL/GenBank/DDBJ databases">
        <title>Roseicoccus Jingziensis gen. nov., sp. nov., isolated from coastal seawater.</title>
        <authorList>
            <person name="Feng X."/>
        </authorList>
    </citation>
    <scope>NUCLEOTIDE SEQUENCE [LARGE SCALE GENOMIC DNA]</scope>
    <source>
        <strain evidence="13 14">N1E253</strain>
    </source>
</reference>